<evidence type="ECO:0000313" key="2">
    <source>
        <dbReference type="Proteomes" id="UP000054558"/>
    </source>
</evidence>
<dbReference type="EMBL" id="DF236986">
    <property type="protein sequence ID" value="GAQ79748.1"/>
    <property type="molecule type" value="Genomic_DNA"/>
</dbReference>
<dbReference type="AlphaFoldDB" id="A0A1Y1HV84"/>
<name>A0A1Y1HV84_KLENI</name>
<sequence>MSWPCQLQARGRAALALQQASLFTGLQSLSESSFTSSPQKVFTSRKHQVGSITFREKRQQMRIASKLALPGPSEGPSHGRGSVRTKFATDLVASTSAWDDELSARSYNNAPAMRRPHIAEAAVGMVVCSARGCRPIFASAESVFAEREVTEGGGVCVEQRIGAEAKKKPVYPDGFVEYLKEVWMEKDVAQRLYEKELRQDPRSAKILASYAAFAYKEQNDVTLADRLYRQALQEAPEDADLLSSYALFLWQTEA</sequence>
<organism evidence="1 2">
    <name type="scientific">Klebsormidium nitens</name>
    <name type="common">Green alga</name>
    <name type="synonym">Ulothrix nitens</name>
    <dbReference type="NCBI Taxonomy" id="105231"/>
    <lineage>
        <taxon>Eukaryota</taxon>
        <taxon>Viridiplantae</taxon>
        <taxon>Streptophyta</taxon>
        <taxon>Klebsormidiophyceae</taxon>
        <taxon>Klebsormidiales</taxon>
        <taxon>Klebsormidiaceae</taxon>
        <taxon>Klebsormidium</taxon>
    </lineage>
</organism>
<evidence type="ECO:0000313" key="1">
    <source>
        <dbReference type="EMBL" id="GAQ79748.1"/>
    </source>
</evidence>
<proteinExistence type="predicted"/>
<accession>A0A1Y1HV84</accession>
<protein>
    <submittedName>
        <fullName evidence="1">Uncharacterized protein</fullName>
    </submittedName>
</protein>
<dbReference type="Proteomes" id="UP000054558">
    <property type="component" value="Unassembled WGS sequence"/>
</dbReference>
<dbReference type="OrthoDB" id="439046at2759"/>
<dbReference type="InterPro" id="IPR011990">
    <property type="entry name" value="TPR-like_helical_dom_sf"/>
</dbReference>
<dbReference type="SUPFAM" id="SSF48452">
    <property type="entry name" value="TPR-like"/>
    <property type="match status" value="1"/>
</dbReference>
<dbReference type="Gene3D" id="1.25.40.10">
    <property type="entry name" value="Tetratricopeptide repeat domain"/>
    <property type="match status" value="1"/>
</dbReference>
<reference evidence="1 2" key="1">
    <citation type="journal article" date="2014" name="Nat. Commun.">
        <title>Klebsormidium flaccidum genome reveals primary factors for plant terrestrial adaptation.</title>
        <authorList>
            <person name="Hori K."/>
            <person name="Maruyama F."/>
            <person name="Fujisawa T."/>
            <person name="Togashi T."/>
            <person name="Yamamoto N."/>
            <person name="Seo M."/>
            <person name="Sato S."/>
            <person name="Yamada T."/>
            <person name="Mori H."/>
            <person name="Tajima N."/>
            <person name="Moriyama T."/>
            <person name="Ikeuchi M."/>
            <person name="Watanabe M."/>
            <person name="Wada H."/>
            <person name="Kobayashi K."/>
            <person name="Saito M."/>
            <person name="Masuda T."/>
            <person name="Sasaki-Sekimoto Y."/>
            <person name="Mashiguchi K."/>
            <person name="Awai K."/>
            <person name="Shimojima M."/>
            <person name="Masuda S."/>
            <person name="Iwai M."/>
            <person name="Nobusawa T."/>
            <person name="Narise T."/>
            <person name="Kondo S."/>
            <person name="Saito H."/>
            <person name="Sato R."/>
            <person name="Murakawa M."/>
            <person name="Ihara Y."/>
            <person name="Oshima-Yamada Y."/>
            <person name="Ohtaka K."/>
            <person name="Satoh M."/>
            <person name="Sonobe K."/>
            <person name="Ishii M."/>
            <person name="Ohtani R."/>
            <person name="Kanamori-Sato M."/>
            <person name="Honoki R."/>
            <person name="Miyazaki D."/>
            <person name="Mochizuki H."/>
            <person name="Umetsu J."/>
            <person name="Higashi K."/>
            <person name="Shibata D."/>
            <person name="Kamiya Y."/>
            <person name="Sato N."/>
            <person name="Nakamura Y."/>
            <person name="Tabata S."/>
            <person name="Ida S."/>
            <person name="Kurokawa K."/>
            <person name="Ohta H."/>
        </authorList>
    </citation>
    <scope>NUCLEOTIDE SEQUENCE [LARGE SCALE GENOMIC DNA]</scope>
    <source>
        <strain evidence="1 2">NIES-2285</strain>
    </source>
</reference>
<keyword evidence="2" id="KW-1185">Reference proteome</keyword>
<gene>
    <name evidence="1" type="ORF">KFL_000370220</name>
</gene>